<feature type="domain" description="Peptidase M56" evidence="2">
    <location>
        <begin position="163"/>
        <end position="284"/>
    </location>
</feature>
<dbReference type="InterPro" id="IPR014262">
    <property type="entry name" value="HAF_rpt"/>
</dbReference>
<comment type="caution">
    <text evidence="3">The sequence shown here is derived from an EMBL/GenBank/DDBJ whole genome shotgun (WGS) entry which is preliminary data.</text>
</comment>
<dbReference type="RefSeq" id="WP_184191866.1">
    <property type="nucleotide sequence ID" value="NZ_JACHGW010000001.1"/>
</dbReference>
<dbReference type="PANTHER" id="PTHR34978:SF3">
    <property type="entry name" value="SLR0241 PROTEIN"/>
    <property type="match status" value="1"/>
</dbReference>
<proteinExistence type="predicted"/>
<organism evidence="3 4">
    <name type="scientific">Armatimonas rosea</name>
    <dbReference type="NCBI Taxonomy" id="685828"/>
    <lineage>
        <taxon>Bacteria</taxon>
        <taxon>Bacillati</taxon>
        <taxon>Armatimonadota</taxon>
        <taxon>Armatimonadia</taxon>
        <taxon>Armatimonadales</taxon>
        <taxon>Armatimonadaceae</taxon>
        <taxon>Armatimonas</taxon>
    </lineage>
</organism>
<dbReference type="Pfam" id="PF05569">
    <property type="entry name" value="Peptidase_M56"/>
    <property type="match status" value="1"/>
</dbReference>
<keyword evidence="1" id="KW-0472">Membrane</keyword>
<dbReference type="PANTHER" id="PTHR34978">
    <property type="entry name" value="POSSIBLE SENSOR-TRANSDUCER PROTEIN BLAR"/>
    <property type="match status" value="1"/>
</dbReference>
<dbReference type="CDD" id="cd07341">
    <property type="entry name" value="M56_BlaR1_MecR1_like"/>
    <property type="match status" value="1"/>
</dbReference>
<feature type="transmembrane region" description="Helical" evidence="1">
    <location>
        <begin position="6"/>
        <end position="24"/>
    </location>
</feature>
<dbReference type="InterPro" id="IPR052173">
    <property type="entry name" value="Beta-lactam_resp_regulator"/>
</dbReference>
<feature type="transmembrane region" description="Helical" evidence="1">
    <location>
        <begin position="36"/>
        <end position="59"/>
    </location>
</feature>
<sequence length="619" mass="64723">MFLERLAWASLGGTALALGVWLLCRLFPKTPAAVRFWLWWAVPAKLLLGLVPALSLAVLPASPVAPMQRASVAVHSLAVAARPRTAPKRVPAAPERFATAPRELTGAPARAVAVPVSLPDSLLFLWLAGGLVALARSLAKIPSAGALAGGRVGEGYLEVPGLGPLVRGLVRPVIVLPTGLTEGERQLALAHERAHIQRGDPWLALVPLAARVVFWFLPTVSLAERALATAREEDCDFRARRATGASAREYGALLLKLTHTPAGTGSLAMASPAFSQLQSRLKTLAVPQKRVPLWPLLLPGTLVLPGWRLSERGQLVQSPSPLPVRYRRENLATLGGRYSDAFAITDSGQVLGAANGTDGKGRATRWQDGTITPLSDQRSIAFAASALGEVAVTALKSGGHRRALWQSTHGVQELSGLPGFPETVAVGVTAQGSVVGSVLRSQGAGSRAVVWEAGVVRELGTLGGPSSQASAANANGWVVGKADLSATQTHAFLYDGTRLRDLGTLGGRNSRATAINARGQVVGVSETAHGERVAFLWSEATGMRALPGSNGIALAVNDEGQVVGQADSHAALWSPDGTPVPLEPSLVVARGINQRGELVGQGWVGEDLRAFRLTPIVAP</sequence>
<dbReference type="EMBL" id="JACHGW010000001">
    <property type="protein sequence ID" value="MBB6048356.1"/>
    <property type="molecule type" value="Genomic_DNA"/>
</dbReference>
<evidence type="ECO:0000313" key="3">
    <source>
        <dbReference type="EMBL" id="MBB6048356.1"/>
    </source>
</evidence>
<dbReference type="Proteomes" id="UP000520814">
    <property type="component" value="Unassembled WGS sequence"/>
</dbReference>
<evidence type="ECO:0000259" key="2">
    <source>
        <dbReference type="Pfam" id="PF05569"/>
    </source>
</evidence>
<name>A0A7W9SKL1_ARMRO</name>
<dbReference type="NCBIfam" id="TIGR02913">
    <property type="entry name" value="HAF_rpt"/>
    <property type="match status" value="2"/>
</dbReference>
<dbReference type="AlphaFoldDB" id="A0A7W9SKL1"/>
<reference evidence="3 4" key="1">
    <citation type="submission" date="2020-08" db="EMBL/GenBank/DDBJ databases">
        <title>Genomic Encyclopedia of Type Strains, Phase IV (KMG-IV): sequencing the most valuable type-strain genomes for metagenomic binning, comparative biology and taxonomic classification.</title>
        <authorList>
            <person name="Goeker M."/>
        </authorList>
    </citation>
    <scope>NUCLEOTIDE SEQUENCE [LARGE SCALE GENOMIC DNA]</scope>
    <source>
        <strain evidence="3 4">DSM 23562</strain>
    </source>
</reference>
<keyword evidence="1" id="KW-1133">Transmembrane helix</keyword>
<evidence type="ECO:0000256" key="1">
    <source>
        <dbReference type="SAM" id="Phobius"/>
    </source>
</evidence>
<dbReference type="InterPro" id="IPR008756">
    <property type="entry name" value="Peptidase_M56"/>
</dbReference>
<evidence type="ECO:0000313" key="4">
    <source>
        <dbReference type="Proteomes" id="UP000520814"/>
    </source>
</evidence>
<keyword evidence="1" id="KW-0812">Transmembrane</keyword>
<accession>A0A7W9SKL1</accession>
<gene>
    <name evidence="3" type="ORF">HNQ39_000118</name>
</gene>
<protein>
    <submittedName>
        <fullName evidence="3">Putative HAF family extracellular repeat protein</fullName>
    </submittedName>
</protein>
<keyword evidence="4" id="KW-1185">Reference proteome</keyword>